<comment type="caution">
    <text evidence="1">The sequence shown here is derived from an EMBL/GenBank/DDBJ whole genome shotgun (WGS) entry which is preliminary data.</text>
</comment>
<dbReference type="Pfam" id="PF17963">
    <property type="entry name" value="Big_9"/>
    <property type="match status" value="1"/>
</dbReference>
<dbReference type="Proteomes" id="UP000549913">
    <property type="component" value="Unassembled WGS sequence"/>
</dbReference>
<sequence>MRAARPGWRVLAVPVAALLLVGVGLGAAPGRASALLPWPTCETTADPPQKVVSLLTTRLSTWCTSMIPRPLLMVAEHGDAIIDDHGRVSYRSNPEFLGVDTIWAVVTIGGRPSMYRTGFEVEVVAPAVARADAYAVPAGARFESPVGLLANDEVPTEGWLIQQGTTPPALGTIEIDTVTGSFVYTPRPGAAGVDTIRYRLTGPDDGAYSNAVTVTLEVG</sequence>
<proteinExistence type="predicted"/>
<organism evidence="1 2">
    <name type="scientific">Herbiconiux flava</name>
    <dbReference type="NCBI Taxonomy" id="881268"/>
    <lineage>
        <taxon>Bacteria</taxon>
        <taxon>Bacillati</taxon>
        <taxon>Actinomycetota</taxon>
        <taxon>Actinomycetes</taxon>
        <taxon>Micrococcales</taxon>
        <taxon>Microbacteriaceae</taxon>
        <taxon>Herbiconiux</taxon>
    </lineage>
</organism>
<gene>
    <name evidence="1" type="ORF">BJ984_001336</name>
</gene>
<name>A0A852SMX7_9MICO</name>
<accession>A0A852SMX7</accession>
<dbReference type="RefSeq" id="WP_179547371.1">
    <property type="nucleotide sequence ID" value="NZ_BSEW01000001.1"/>
</dbReference>
<dbReference type="EMBL" id="JACCBM010000001">
    <property type="protein sequence ID" value="NYD70178.1"/>
    <property type="molecule type" value="Genomic_DNA"/>
</dbReference>
<protein>
    <recommendedName>
        <fullName evidence="3">Cadherin-like domain-containing protein</fullName>
    </recommendedName>
</protein>
<evidence type="ECO:0000313" key="1">
    <source>
        <dbReference type="EMBL" id="NYD70178.1"/>
    </source>
</evidence>
<evidence type="ECO:0008006" key="3">
    <source>
        <dbReference type="Google" id="ProtNLM"/>
    </source>
</evidence>
<dbReference type="AlphaFoldDB" id="A0A852SMX7"/>
<evidence type="ECO:0000313" key="2">
    <source>
        <dbReference type="Proteomes" id="UP000549913"/>
    </source>
</evidence>
<dbReference type="Gene3D" id="2.60.40.3440">
    <property type="match status" value="1"/>
</dbReference>
<reference evidence="1 2" key="1">
    <citation type="submission" date="2020-07" db="EMBL/GenBank/DDBJ databases">
        <title>Sequencing the genomes of 1000 actinobacteria strains.</title>
        <authorList>
            <person name="Klenk H.-P."/>
        </authorList>
    </citation>
    <scope>NUCLEOTIDE SEQUENCE [LARGE SCALE GENOMIC DNA]</scope>
    <source>
        <strain evidence="1 2">DSM 26474</strain>
    </source>
</reference>
<keyword evidence="2" id="KW-1185">Reference proteome</keyword>